<proteinExistence type="predicted"/>
<feature type="region of interest" description="Disordered" evidence="1">
    <location>
        <begin position="106"/>
        <end position="159"/>
    </location>
</feature>
<evidence type="ECO:0000313" key="3">
    <source>
        <dbReference type="Proteomes" id="UP000027195"/>
    </source>
</evidence>
<dbReference type="OrthoDB" id="3213101at2759"/>
<reference evidence="3" key="1">
    <citation type="journal article" date="2014" name="Proc. Natl. Acad. Sci. U.S.A.">
        <title>Extensive sampling of basidiomycete genomes demonstrates inadequacy of the white-rot/brown-rot paradigm for wood decay fungi.</title>
        <authorList>
            <person name="Riley R."/>
            <person name="Salamov A.A."/>
            <person name="Brown D.W."/>
            <person name="Nagy L.G."/>
            <person name="Floudas D."/>
            <person name="Held B.W."/>
            <person name="Levasseur A."/>
            <person name="Lombard V."/>
            <person name="Morin E."/>
            <person name="Otillar R."/>
            <person name="Lindquist E.A."/>
            <person name="Sun H."/>
            <person name="LaButti K.M."/>
            <person name="Schmutz J."/>
            <person name="Jabbour D."/>
            <person name="Luo H."/>
            <person name="Baker S.E."/>
            <person name="Pisabarro A.G."/>
            <person name="Walton J.D."/>
            <person name="Blanchette R.A."/>
            <person name="Henrissat B."/>
            <person name="Martin F."/>
            <person name="Cullen D."/>
            <person name="Hibbett D.S."/>
            <person name="Grigoriev I.V."/>
        </authorList>
    </citation>
    <scope>NUCLEOTIDE SEQUENCE [LARGE SCALE GENOMIC DNA]</scope>
    <source>
        <strain evidence="3">FD-172 SS1</strain>
    </source>
</reference>
<sequence>MHSAHALRQPRPPTHLPHSRPRHPVRRDATRVLAGYFDRPWKGTLDDAVLINLPNGSKVVANNDASTSSTKPTMTAPSAPPPAPPQVSEDQTFGSPIISIVAAAMARKEMDKPSASGSKPAKSTVHRRQSEPAAKSGATSASTSKPKAPSNLSKEVVTKTSAPAPAKAAAKASAVAVTAPLTKSSSSSTSSAATLAAPLTNNNNKRPLDSSPESTPANDRDRRPAKKARKSVPPKHPSKPVSTATSDTSASTSLPITNGRPKKGWKGWVALPDLETSSMEGEGDGEGDKKARAGDNDGTDSSSERTPTPPPTRGRKGWKGWAIASSPPDESKLILIDKVPVIQGRITRSGRSFGERDEHGGTS</sequence>
<feature type="compositionally biased region" description="Low complexity" evidence="1">
    <location>
        <begin position="239"/>
        <end position="253"/>
    </location>
</feature>
<feature type="compositionally biased region" description="Basic and acidic residues" evidence="1">
    <location>
        <begin position="286"/>
        <end position="295"/>
    </location>
</feature>
<feature type="compositionally biased region" description="Low complexity" evidence="1">
    <location>
        <begin position="65"/>
        <end position="77"/>
    </location>
</feature>
<dbReference type="InParanoid" id="A0A067MSL7"/>
<dbReference type="AlphaFoldDB" id="A0A067MSL7"/>
<organism evidence="2 3">
    <name type="scientific">Botryobasidium botryosum (strain FD-172 SS1)</name>
    <dbReference type="NCBI Taxonomy" id="930990"/>
    <lineage>
        <taxon>Eukaryota</taxon>
        <taxon>Fungi</taxon>
        <taxon>Dikarya</taxon>
        <taxon>Basidiomycota</taxon>
        <taxon>Agaricomycotina</taxon>
        <taxon>Agaricomycetes</taxon>
        <taxon>Cantharellales</taxon>
        <taxon>Botryobasidiaceae</taxon>
        <taxon>Botryobasidium</taxon>
    </lineage>
</organism>
<name>A0A067MSL7_BOTB1</name>
<feature type="region of interest" description="Disordered" evidence="1">
    <location>
        <begin position="61"/>
        <end position="91"/>
    </location>
</feature>
<feature type="region of interest" description="Disordered" evidence="1">
    <location>
        <begin position="343"/>
        <end position="363"/>
    </location>
</feature>
<evidence type="ECO:0000256" key="1">
    <source>
        <dbReference type="SAM" id="MobiDB-lite"/>
    </source>
</evidence>
<feature type="compositionally biased region" description="Basic and acidic residues" evidence="1">
    <location>
        <begin position="353"/>
        <end position="363"/>
    </location>
</feature>
<feature type="region of interest" description="Disordered" evidence="1">
    <location>
        <begin position="176"/>
        <end position="331"/>
    </location>
</feature>
<gene>
    <name evidence="2" type="ORF">BOTBODRAFT_28988</name>
</gene>
<protein>
    <submittedName>
        <fullName evidence="2">Uncharacterized protein</fullName>
    </submittedName>
</protein>
<keyword evidence="3" id="KW-1185">Reference proteome</keyword>
<feature type="region of interest" description="Disordered" evidence="1">
    <location>
        <begin position="1"/>
        <end position="27"/>
    </location>
</feature>
<dbReference type="EMBL" id="KL198021">
    <property type="protein sequence ID" value="KDQ18609.1"/>
    <property type="molecule type" value="Genomic_DNA"/>
</dbReference>
<accession>A0A067MSL7</accession>
<feature type="compositionally biased region" description="Basic residues" evidence="1">
    <location>
        <begin position="223"/>
        <end position="238"/>
    </location>
</feature>
<feature type="compositionally biased region" description="Low complexity" evidence="1">
    <location>
        <begin position="113"/>
        <end position="123"/>
    </location>
</feature>
<feature type="compositionally biased region" description="Low complexity" evidence="1">
    <location>
        <begin position="176"/>
        <end position="205"/>
    </location>
</feature>
<evidence type="ECO:0000313" key="2">
    <source>
        <dbReference type="EMBL" id="KDQ18609.1"/>
    </source>
</evidence>
<dbReference type="HOGENOM" id="CLU_762887_0_0_1"/>
<dbReference type="Proteomes" id="UP000027195">
    <property type="component" value="Unassembled WGS sequence"/>
</dbReference>
<feature type="compositionally biased region" description="Low complexity" evidence="1">
    <location>
        <begin position="132"/>
        <end position="150"/>
    </location>
</feature>